<reference evidence="4" key="1">
    <citation type="submission" date="2025-08" db="UniProtKB">
        <authorList>
            <consortium name="RefSeq"/>
        </authorList>
    </citation>
    <scope>IDENTIFICATION</scope>
    <source>
        <tissue evidence="4">Kidney</tissue>
    </source>
</reference>
<dbReference type="GO" id="GO:0070175">
    <property type="term" value="P:positive regulation of enamel mineralization"/>
    <property type="evidence" value="ECO:0007669"/>
    <property type="project" value="TreeGrafter"/>
</dbReference>
<dbReference type="FunCoup" id="A0A1S3FG09">
    <property type="interactions" value="1"/>
</dbReference>
<protein>
    <submittedName>
        <fullName evidence="4">Uncharacterized protein C4orf26 homolog</fullName>
    </submittedName>
</protein>
<dbReference type="CTD" id="152816"/>
<dbReference type="STRING" id="10020.ENSDORP00000026751"/>
<evidence type="ECO:0000256" key="2">
    <source>
        <dbReference type="SAM" id="SignalP"/>
    </source>
</evidence>
<gene>
    <name evidence="4" type="primary">LOC105988453</name>
</gene>
<sequence length="130" mass="14665">MAHTLHSSRLLICWLVLTVAEGRNPVTPARGSGNNANPTDCQIFTLTPPPTTRRPVTRVQAATTQNTVQRVPQGRPRVPPRFPGGPFFPPTCNHRFHFQPFYWPLGRLFPNRYFLGRQLQSGSSSEESRD</sequence>
<feature type="compositionally biased region" description="Pro residues" evidence="1">
    <location>
        <begin position="77"/>
        <end position="86"/>
    </location>
</feature>
<feature type="region of interest" description="Disordered" evidence="1">
    <location>
        <begin position="63"/>
        <end position="86"/>
    </location>
</feature>
<keyword evidence="3" id="KW-1185">Reference proteome</keyword>
<dbReference type="RefSeq" id="XP_012875543.1">
    <property type="nucleotide sequence ID" value="XM_013020089.1"/>
</dbReference>
<dbReference type="KEGG" id="dord:105988453"/>
<organism evidence="3 4">
    <name type="scientific">Dipodomys ordii</name>
    <name type="common">Ord's kangaroo rat</name>
    <dbReference type="NCBI Taxonomy" id="10020"/>
    <lineage>
        <taxon>Eukaryota</taxon>
        <taxon>Metazoa</taxon>
        <taxon>Chordata</taxon>
        <taxon>Craniata</taxon>
        <taxon>Vertebrata</taxon>
        <taxon>Euteleostomi</taxon>
        <taxon>Mammalia</taxon>
        <taxon>Eutheria</taxon>
        <taxon>Euarchontoglires</taxon>
        <taxon>Glires</taxon>
        <taxon>Rodentia</taxon>
        <taxon>Castorimorpha</taxon>
        <taxon>Heteromyidae</taxon>
        <taxon>Dipodomyinae</taxon>
        <taxon>Dipodomys</taxon>
    </lineage>
</organism>
<dbReference type="InterPro" id="IPR031706">
    <property type="entry name" value="ODAPH"/>
</dbReference>
<keyword evidence="2" id="KW-0732">Signal</keyword>
<evidence type="ECO:0000313" key="4">
    <source>
        <dbReference type="RefSeq" id="XP_012875543.1"/>
    </source>
</evidence>
<dbReference type="AlphaFoldDB" id="A0A1S3FG09"/>
<evidence type="ECO:0000256" key="1">
    <source>
        <dbReference type="SAM" id="MobiDB-lite"/>
    </source>
</evidence>
<evidence type="ECO:0000313" key="3">
    <source>
        <dbReference type="Proteomes" id="UP000081671"/>
    </source>
</evidence>
<dbReference type="InParanoid" id="A0A1S3FG09"/>
<name>A0A1S3FG09_DIPOR</name>
<dbReference type="PANTHER" id="PTHR40376:SF1">
    <property type="entry name" value="ODONTOGENESIS ASSOCIATED PHOSPHOPROTEIN"/>
    <property type="match status" value="1"/>
</dbReference>
<accession>A0A1S3FG09</accession>
<feature type="chain" id="PRO_5010370085" evidence="2">
    <location>
        <begin position="23"/>
        <end position="130"/>
    </location>
</feature>
<dbReference type="Pfam" id="PF15848">
    <property type="entry name" value="ODAPH"/>
    <property type="match status" value="1"/>
</dbReference>
<dbReference type="GeneID" id="105988453"/>
<proteinExistence type="predicted"/>
<dbReference type="PANTHER" id="PTHR40376">
    <property type="entry name" value="ODONTOGENESIS ASSOCIATED PHOSPHOPROTEIN"/>
    <property type="match status" value="1"/>
</dbReference>
<feature type="signal peptide" evidence="2">
    <location>
        <begin position="1"/>
        <end position="22"/>
    </location>
</feature>
<dbReference type="Proteomes" id="UP000081671">
    <property type="component" value="Unplaced"/>
</dbReference>
<dbReference type="OrthoDB" id="9450558at2759"/>